<dbReference type="AlphaFoldDB" id="A0A6B0YTR4"/>
<accession>A0A6B0YTR4</accession>
<dbReference type="Gene3D" id="3.90.20.10">
    <property type="match status" value="1"/>
</dbReference>
<protein>
    <recommendedName>
        <fullName evidence="2">Chromosome partition protein Smc</fullName>
    </recommendedName>
</protein>
<dbReference type="Gene3D" id="1.20.5.110">
    <property type="match status" value="1"/>
</dbReference>
<evidence type="ECO:0008006" key="2">
    <source>
        <dbReference type="Google" id="ProtNLM"/>
    </source>
</evidence>
<evidence type="ECO:0000313" key="1">
    <source>
        <dbReference type="EMBL" id="MXY93112.1"/>
    </source>
</evidence>
<name>A0A6B0YTR4_9CHLR</name>
<reference evidence="1" key="1">
    <citation type="submission" date="2019-09" db="EMBL/GenBank/DDBJ databases">
        <title>Characterisation of the sponge microbiome using genome-centric metagenomics.</title>
        <authorList>
            <person name="Engelberts J.P."/>
            <person name="Robbins S.J."/>
            <person name="De Goeij J.M."/>
            <person name="Aranda M."/>
            <person name="Bell S.C."/>
            <person name="Webster N.S."/>
        </authorList>
    </citation>
    <scope>NUCLEOTIDE SEQUENCE</scope>
    <source>
        <strain evidence="1">SB0664_bin_27</strain>
    </source>
</reference>
<gene>
    <name evidence="1" type="ORF">F4Y42_06625</name>
</gene>
<sequence length="283" mass="31514">MSTINTMEDLIQVLDEHPEWLETLRARLLTRELLELPNSLAMFAAEMREFKAQVDRFVAATNSRFDSVDARFDGVDTRFDGVDTRFDGVDTRFDGVDARLDGVDTRLDSVDARLDSVDARLDSVDARLGGHDAMFKRITDDLGQLKGAHARNAALENAAIIARDLGLRRTKSLSQEELLDLIDAADTANVSVDDLRSFRVADLIMEAAAEDGEICYVAVEISYTANGRDTKRAIRNAEFMTRFTGKRSFAVVSGLHRDDRIQSSIESGEVIWHQLTAAQLDAE</sequence>
<organism evidence="1">
    <name type="scientific">Caldilineaceae bacterium SB0664_bin_27</name>
    <dbReference type="NCBI Taxonomy" id="2605260"/>
    <lineage>
        <taxon>Bacteria</taxon>
        <taxon>Bacillati</taxon>
        <taxon>Chloroflexota</taxon>
        <taxon>Caldilineae</taxon>
        <taxon>Caldilineales</taxon>
        <taxon>Caldilineaceae</taxon>
    </lineage>
</organism>
<proteinExistence type="predicted"/>
<dbReference type="EMBL" id="VXRG01000058">
    <property type="protein sequence ID" value="MXY93112.1"/>
    <property type="molecule type" value="Genomic_DNA"/>
</dbReference>
<comment type="caution">
    <text evidence="1">The sequence shown here is derived from an EMBL/GenBank/DDBJ whole genome shotgun (WGS) entry which is preliminary data.</text>
</comment>
<dbReference type="SUPFAM" id="SSF57997">
    <property type="entry name" value="Tropomyosin"/>
    <property type="match status" value="1"/>
</dbReference>